<keyword evidence="3 7" id="KW-0812">Transmembrane</keyword>
<sequence>MSATTSTSRDGARRSGPDGADRDGAATPARPRWRERLADPGTWAELAAPVGLVVLVVLFQVLDPTFLTLGNIEAMLAAAAILVVLATGQTFTVATGGIDLAVASTMTFSAVMFGVAFGAGAPVGVCVVVSVVTGLLFGLAQGLVIGYGRITDFIVTIGGLSIASGLALVVSGGQPQSIISTFMLRLSTGGVGVVGYPVLVALVVAAAAHVLLFHTRFGTHVLAAGGSPEAATATGISTRRVKTAVYTLSGTCAGLAGVLLVARIGAAEPAANTQFLLNAVASVVLGGVALMGGRANIAGPLFGALLLTALTNGLTLLGVSQFYQPVAVGSVVVLAAFLSRYQR</sequence>
<organism evidence="8 9">
    <name type="scientific">Pseudokineococcus marinus</name>
    <dbReference type="NCBI Taxonomy" id="351215"/>
    <lineage>
        <taxon>Bacteria</taxon>
        <taxon>Bacillati</taxon>
        <taxon>Actinomycetota</taxon>
        <taxon>Actinomycetes</taxon>
        <taxon>Kineosporiales</taxon>
        <taxon>Kineosporiaceae</taxon>
        <taxon>Pseudokineococcus</taxon>
    </lineage>
</organism>
<reference evidence="8 9" key="1">
    <citation type="submission" date="2020-05" db="EMBL/GenBank/DDBJ databases">
        <title>MicrobeNet Type strains.</title>
        <authorList>
            <person name="Nicholson A.C."/>
        </authorList>
    </citation>
    <scope>NUCLEOTIDE SEQUENCE [LARGE SCALE GENOMIC DNA]</scope>
    <source>
        <strain evidence="8 9">JCM 14547</strain>
    </source>
</reference>
<feature type="region of interest" description="Disordered" evidence="6">
    <location>
        <begin position="1"/>
        <end position="32"/>
    </location>
</feature>
<dbReference type="GO" id="GO:0022857">
    <property type="term" value="F:transmembrane transporter activity"/>
    <property type="evidence" value="ECO:0007669"/>
    <property type="project" value="InterPro"/>
</dbReference>
<keyword evidence="5 7" id="KW-0472">Membrane</keyword>
<feature type="transmembrane region" description="Helical" evidence="7">
    <location>
        <begin position="74"/>
        <end position="93"/>
    </location>
</feature>
<dbReference type="RefSeq" id="WP_171201466.1">
    <property type="nucleotide sequence ID" value="NZ_BAAANP010000011.1"/>
</dbReference>
<comment type="subcellular location">
    <subcellularLocation>
        <location evidence="1">Cell membrane</location>
        <topology evidence="1">Multi-pass membrane protein</topology>
    </subcellularLocation>
</comment>
<evidence type="ECO:0000256" key="4">
    <source>
        <dbReference type="ARBA" id="ARBA00022989"/>
    </source>
</evidence>
<feature type="transmembrane region" description="Helical" evidence="7">
    <location>
        <begin position="271"/>
        <end position="290"/>
    </location>
</feature>
<comment type="caution">
    <text evidence="8">The sequence shown here is derived from an EMBL/GenBank/DDBJ whole genome shotgun (WGS) entry which is preliminary data.</text>
</comment>
<dbReference type="EMBL" id="JABEMA010000003">
    <property type="protein sequence ID" value="NNH21603.1"/>
    <property type="molecule type" value="Genomic_DNA"/>
</dbReference>
<evidence type="ECO:0000256" key="7">
    <source>
        <dbReference type="SAM" id="Phobius"/>
    </source>
</evidence>
<dbReference type="InterPro" id="IPR001851">
    <property type="entry name" value="ABC_transp_permease"/>
</dbReference>
<feature type="transmembrane region" description="Helical" evidence="7">
    <location>
        <begin position="244"/>
        <end position="265"/>
    </location>
</feature>
<evidence type="ECO:0000256" key="3">
    <source>
        <dbReference type="ARBA" id="ARBA00022692"/>
    </source>
</evidence>
<evidence type="ECO:0000256" key="2">
    <source>
        <dbReference type="ARBA" id="ARBA00022475"/>
    </source>
</evidence>
<evidence type="ECO:0000256" key="6">
    <source>
        <dbReference type="SAM" id="MobiDB-lite"/>
    </source>
</evidence>
<protein>
    <submittedName>
        <fullName evidence="8">ABC transporter permease</fullName>
    </submittedName>
</protein>
<dbReference type="GO" id="GO:0005886">
    <property type="term" value="C:plasma membrane"/>
    <property type="evidence" value="ECO:0007669"/>
    <property type="project" value="UniProtKB-SubCell"/>
</dbReference>
<name>A0A849BK10_9ACTN</name>
<proteinExistence type="predicted"/>
<feature type="transmembrane region" description="Helical" evidence="7">
    <location>
        <begin position="153"/>
        <end position="173"/>
    </location>
</feature>
<gene>
    <name evidence="8" type="ORF">HLB09_00585</name>
</gene>
<evidence type="ECO:0000313" key="8">
    <source>
        <dbReference type="EMBL" id="NNH21603.1"/>
    </source>
</evidence>
<dbReference type="CDD" id="cd06579">
    <property type="entry name" value="TM_PBP1_transp_AraH_like"/>
    <property type="match status" value="1"/>
</dbReference>
<evidence type="ECO:0000256" key="1">
    <source>
        <dbReference type="ARBA" id="ARBA00004651"/>
    </source>
</evidence>
<feature type="transmembrane region" description="Helical" evidence="7">
    <location>
        <begin position="42"/>
        <end position="62"/>
    </location>
</feature>
<dbReference type="Pfam" id="PF02653">
    <property type="entry name" value="BPD_transp_2"/>
    <property type="match status" value="1"/>
</dbReference>
<accession>A0A849BK10</accession>
<dbReference type="PANTHER" id="PTHR32196:SF72">
    <property type="entry name" value="RIBOSE IMPORT PERMEASE PROTEIN RBSC"/>
    <property type="match status" value="1"/>
</dbReference>
<keyword evidence="4 7" id="KW-1133">Transmembrane helix</keyword>
<evidence type="ECO:0000313" key="9">
    <source>
        <dbReference type="Proteomes" id="UP000555552"/>
    </source>
</evidence>
<dbReference type="Proteomes" id="UP000555552">
    <property type="component" value="Unassembled WGS sequence"/>
</dbReference>
<dbReference type="PANTHER" id="PTHR32196">
    <property type="entry name" value="ABC TRANSPORTER PERMEASE PROTEIN YPHD-RELATED-RELATED"/>
    <property type="match status" value="1"/>
</dbReference>
<dbReference type="AlphaFoldDB" id="A0A849BK10"/>
<keyword evidence="2" id="KW-1003">Cell membrane</keyword>
<feature type="transmembrane region" description="Helical" evidence="7">
    <location>
        <begin position="322"/>
        <end position="341"/>
    </location>
</feature>
<keyword evidence="9" id="KW-1185">Reference proteome</keyword>
<evidence type="ECO:0000256" key="5">
    <source>
        <dbReference type="ARBA" id="ARBA00023136"/>
    </source>
</evidence>
<feature type="compositionally biased region" description="Basic and acidic residues" evidence="6">
    <location>
        <begin position="10"/>
        <end position="24"/>
    </location>
</feature>
<feature type="transmembrane region" description="Helical" evidence="7">
    <location>
        <begin position="193"/>
        <end position="213"/>
    </location>
</feature>